<proteinExistence type="predicted"/>
<dbReference type="RefSeq" id="WP_353646680.1">
    <property type="nucleotide sequence ID" value="NZ_CP159256.1"/>
</dbReference>
<reference evidence="2" key="1">
    <citation type="submission" date="2024-06" db="EMBL/GenBank/DDBJ databases">
        <title>Mesorhizobium karijinii sp. nov., a symbiont of the iconic Swainsona formosa from arid Australia.</title>
        <authorList>
            <person name="Hill Y.J."/>
            <person name="Watkin E.L.J."/>
            <person name="O'Hara G.W."/>
            <person name="Terpolilli J."/>
            <person name="Tye M.L."/>
            <person name="Kohlmeier M.G."/>
        </authorList>
    </citation>
    <scope>NUCLEOTIDE SEQUENCE</scope>
    <source>
        <strain evidence="2">WSM2240</strain>
        <plasmid evidence="2">pMk2240A</plasmid>
    </source>
</reference>
<protein>
    <submittedName>
        <fullName evidence="2">Uncharacterized protein</fullName>
    </submittedName>
</protein>
<geneLocation type="plasmid" evidence="2">
    <name>pMk2240A</name>
</geneLocation>
<evidence type="ECO:0000313" key="2">
    <source>
        <dbReference type="EMBL" id="XCG52478.1"/>
    </source>
</evidence>
<feature type="signal peptide" evidence="1">
    <location>
        <begin position="1"/>
        <end position="20"/>
    </location>
</feature>
<name>A0AAU8D058_9HYPH</name>
<organism evidence="2">
    <name type="scientific">Mesorhizobium sp. WSM2240</name>
    <dbReference type="NCBI Taxonomy" id="3228851"/>
    <lineage>
        <taxon>Bacteria</taxon>
        <taxon>Pseudomonadati</taxon>
        <taxon>Pseudomonadota</taxon>
        <taxon>Alphaproteobacteria</taxon>
        <taxon>Hyphomicrobiales</taxon>
        <taxon>Phyllobacteriaceae</taxon>
        <taxon>Mesorhizobium</taxon>
    </lineage>
</organism>
<feature type="chain" id="PRO_5043986476" evidence="1">
    <location>
        <begin position="21"/>
        <end position="157"/>
    </location>
</feature>
<sequence length="157" mass="18058">MGRTLLVLSALMLFFAQARAQEWQRFGIERFGFVFDVPPEFELTQRSESGDGAAFHSPDGALLAVWGINLEQGDFLSRIKDQISQDEKEGWEFTYRRLTREWASYSGIKDDQIRYVRAITVCGDRAALFLMDYSRDKKVAYDPVVTRMVRSLKPEGC</sequence>
<evidence type="ECO:0000256" key="1">
    <source>
        <dbReference type="SAM" id="SignalP"/>
    </source>
</evidence>
<dbReference type="EMBL" id="CP159256">
    <property type="protein sequence ID" value="XCG52478.1"/>
    <property type="molecule type" value="Genomic_DNA"/>
</dbReference>
<dbReference type="AlphaFoldDB" id="A0AAU8D058"/>
<keyword evidence="1" id="KW-0732">Signal</keyword>
<accession>A0AAU8D058</accession>
<gene>
    <name evidence="2" type="ORF">ABVK50_30545</name>
</gene>
<keyword evidence="2" id="KW-0614">Plasmid</keyword>